<keyword evidence="5" id="KW-1185">Reference proteome</keyword>
<organism evidence="4 5">
    <name type="scientific">Dovyalis caffra</name>
    <dbReference type="NCBI Taxonomy" id="77055"/>
    <lineage>
        <taxon>Eukaryota</taxon>
        <taxon>Viridiplantae</taxon>
        <taxon>Streptophyta</taxon>
        <taxon>Embryophyta</taxon>
        <taxon>Tracheophyta</taxon>
        <taxon>Spermatophyta</taxon>
        <taxon>Magnoliopsida</taxon>
        <taxon>eudicotyledons</taxon>
        <taxon>Gunneridae</taxon>
        <taxon>Pentapetalae</taxon>
        <taxon>rosids</taxon>
        <taxon>fabids</taxon>
        <taxon>Malpighiales</taxon>
        <taxon>Salicaceae</taxon>
        <taxon>Flacourtieae</taxon>
        <taxon>Dovyalis</taxon>
    </lineage>
</organism>
<feature type="compositionally biased region" description="Basic and acidic residues" evidence="2">
    <location>
        <begin position="400"/>
        <end position="413"/>
    </location>
</feature>
<keyword evidence="1" id="KW-0694">RNA-binding</keyword>
<protein>
    <recommendedName>
        <fullName evidence="3">RRM domain-containing protein</fullName>
    </recommendedName>
</protein>
<dbReference type="PANTHER" id="PTHR32343">
    <property type="entry name" value="SERINE/ARGININE-RICH SPLICING FACTOR"/>
    <property type="match status" value="1"/>
</dbReference>
<gene>
    <name evidence="4" type="ORF">DCAF_LOCUS22844</name>
</gene>
<dbReference type="SUPFAM" id="SSF54928">
    <property type="entry name" value="RNA-binding domain, RBD"/>
    <property type="match status" value="2"/>
</dbReference>
<feature type="compositionally biased region" description="Low complexity" evidence="2">
    <location>
        <begin position="8"/>
        <end position="31"/>
    </location>
</feature>
<dbReference type="InterPro" id="IPR009818">
    <property type="entry name" value="PAM2_motif"/>
</dbReference>
<feature type="region of interest" description="Disordered" evidence="2">
    <location>
        <begin position="400"/>
        <end position="423"/>
    </location>
</feature>
<dbReference type="FunFam" id="3.30.70.330:FF:000665">
    <property type="entry name" value="Polyadenylate-binding protein-interacting protein 10"/>
    <property type="match status" value="1"/>
</dbReference>
<evidence type="ECO:0000256" key="1">
    <source>
        <dbReference type="PROSITE-ProRule" id="PRU00176"/>
    </source>
</evidence>
<dbReference type="Proteomes" id="UP001314170">
    <property type="component" value="Unassembled WGS sequence"/>
</dbReference>
<dbReference type="InterPro" id="IPR012677">
    <property type="entry name" value="Nucleotide-bd_a/b_plait_sf"/>
</dbReference>
<sequence length="423" mass="47231">MAAVAEITSEAAVAANNSNATNRNENNNNSDSETKPPSESEFTVQKLVDMFTKLNPLAKEFFPSSYNKNNPNQLHLNNFAVPIKQSANDNFPKRRRNNFNQGRRRLNGRTYRAQREDSIRRTVYVSDIDQQVTEERLAGLFSGCGQVYLPDPVKGKLSTPKLGDSCEITSSRLDPKELIGMFTSQVPHLLGLKNEKVTKILRLSYKQPDSLGLSTNCVVDCRVCGDPHSVLRFAFVEFADEQGARAALNLGGTMLGYYPVRVLPSKTAILPVNPTFLPRSEDEREMCTRTVYCTNIDKKVSQAEVKNFFESICGEVTRLRLLGDHVHSTRIAFVEFAMAESAIVALNCSGMVLASQPVSHPYELERYYRLQCIQSCLHTDETSKSYPGLVQINDNRVSEDMTAKDVATEEHTQNKGTTPAEES</sequence>
<dbReference type="InterPro" id="IPR035979">
    <property type="entry name" value="RBD_domain_sf"/>
</dbReference>
<dbReference type="EMBL" id="CAWUPB010001184">
    <property type="protein sequence ID" value="CAK7350118.1"/>
    <property type="molecule type" value="Genomic_DNA"/>
</dbReference>
<evidence type="ECO:0000313" key="4">
    <source>
        <dbReference type="EMBL" id="CAK7350118.1"/>
    </source>
</evidence>
<comment type="caution">
    <text evidence="4">The sequence shown here is derived from an EMBL/GenBank/DDBJ whole genome shotgun (WGS) entry which is preliminary data.</text>
</comment>
<dbReference type="PROSITE" id="PS50102">
    <property type="entry name" value="RRM"/>
    <property type="match status" value="1"/>
</dbReference>
<reference evidence="4 5" key="1">
    <citation type="submission" date="2024-01" db="EMBL/GenBank/DDBJ databases">
        <authorList>
            <person name="Waweru B."/>
        </authorList>
    </citation>
    <scope>NUCLEOTIDE SEQUENCE [LARGE SCALE GENOMIC DNA]</scope>
</reference>
<proteinExistence type="predicted"/>
<feature type="region of interest" description="Disordered" evidence="2">
    <location>
        <begin position="1"/>
        <end position="40"/>
    </location>
</feature>
<dbReference type="SMART" id="SM00360">
    <property type="entry name" value="RRM"/>
    <property type="match status" value="2"/>
</dbReference>
<evidence type="ECO:0000256" key="2">
    <source>
        <dbReference type="SAM" id="MobiDB-lite"/>
    </source>
</evidence>
<name>A0AAV1SIL8_9ROSI</name>
<dbReference type="PANTHER" id="PTHR32343:SF22">
    <property type="entry name" value="LD29830P"/>
    <property type="match status" value="1"/>
</dbReference>
<accession>A0AAV1SIL8</accession>
<dbReference type="InterPro" id="IPR000504">
    <property type="entry name" value="RRM_dom"/>
</dbReference>
<dbReference type="GO" id="GO:0003723">
    <property type="term" value="F:RNA binding"/>
    <property type="evidence" value="ECO:0007669"/>
    <property type="project" value="UniProtKB-UniRule"/>
</dbReference>
<dbReference type="Pfam" id="PF00076">
    <property type="entry name" value="RRM_1"/>
    <property type="match status" value="1"/>
</dbReference>
<feature type="domain" description="RRM" evidence="3">
    <location>
        <begin position="289"/>
        <end position="375"/>
    </location>
</feature>
<evidence type="ECO:0000313" key="5">
    <source>
        <dbReference type="Proteomes" id="UP001314170"/>
    </source>
</evidence>
<dbReference type="CDD" id="cd12460">
    <property type="entry name" value="RRM2_CID8_like"/>
    <property type="match status" value="1"/>
</dbReference>
<evidence type="ECO:0000259" key="3">
    <source>
        <dbReference type="PROSITE" id="PS50102"/>
    </source>
</evidence>
<dbReference type="Pfam" id="PF07145">
    <property type="entry name" value="PAM2"/>
    <property type="match status" value="1"/>
</dbReference>
<dbReference type="InterPro" id="IPR034825">
    <property type="entry name" value="CID8-like_RRM2"/>
</dbReference>
<dbReference type="Gene3D" id="3.30.70.330">
    <property type="match status" value="2"/>
</dbReference>
<dbReference type="AlphaFoldDB" id="A0AAV1SIL8"/>